<dbReference type="Pfam" id="PF12833">
    <property type="entry name" value="HTH_18"/>
    <property type="match status" value="1"/>
</dbReference>
<dbReference type="PROSITE" id="PS00041">
    <property type="entry name" value="HTH_ARAC_FAMILY_1"/>
    <property type="match status" value="1"/>
</dbReference>
<keyword evidence="1" id="KW-0805">Transcription regulation</keyword>
<dbReference type="InterPro" id="IPR050204">
    <property type="entry name" value="AraC_XylS_family_regulators"/>
</dbReference>
<dbReference type="GO" id="GO:0003700">
    <property type="term" value="F:DNA-binding transcription factor activity"/>
    <property type="evidence" value="ECO:0007669"/>
    <property type="project" value="InterPro"/>
</dbReference>
<evidence type="ECO:0000256" key="3">
    <source>
        <dbReference type="ARBA" id="ARBA00023163"/>
    </source>
</evidence>
<sequence length="306" mass="33940">MTETLENLTNRPEHEPQGATAGDLLSHVLAQIHLTGDQVFSQTLAQKEALTLGPDEAHIIIVTAGMLEIRADNQASDIIQAGDLLLLPRGLGEKQLVALKAGTTVALCRFWFNPDTLQTMVFALPQHIHIRRAEGADWIEGMLHFVLIEAGDSQPGGALMISRIIDLLVIRTLRTWVHRGETSGWLGGLADARIARSLKAIHEQPMQRWSVDGLADLVGMSRSSFSERFTALVGRSPVRYQNEWRLTLARDMLKRRNARVGEIGLRIGYESEAAFSRAYKQFFGHAPRVEYALKNEKMSSDQQGGA</sequence>
<dbReference type="EMBL" id="JAESVA010000011">
    <property type="protein sequence ID" value="MCB8883197.1"/>
    <property type="molecule type" value="Genomic_DNA"/>
</dbReference>
<dbReference type="SMART" id="SM00342">
    <property type="entry name" value="HTH_ARAC"/>
    <property type="match status" value="1"/>
</dbReference>
<dbReference type="InterPro" id="IPR018060">
    <property type="entry name" value="HTH_AraC"/>
</dbReference>
<keyword evidence="2" id="KW-0238">DNA-binding</keyword>
<evidence type="ECO:0000256" key="2">
    <source>
        <dbReference type="ARBA" id="ARBA00023125"/>
    </source>
</evidence>
<dbReference type="PROSITE" id="PS01124">
    <property type="entry name" value="HTH_ARAC_FAMILY_2"/>
    <property type="match status" value="1"/>
</dbReference>
<keyword evidence="6" id="KW-1185">Reference proteome</keyword>
<dbReference type="InterPro" id="IPR009057">
    <property type="entry name" value="Homeodomain-like_sf"/>
</dbReference>
<dbReference type="RefSeq" id="WP_227309851.1">
    <property type="nucleotide sequence ID" value="NZ_JAESVA010000011.1"/>
</dbReference>
<feature type="domain" description="HTH araC/xylS-type" evidence="4">
    <location>
        <begin position="195"/>
        <end position="293"/>
    </location>
</feature>
<organism evidence="5 6">
    <name type="scientific">Acidisoma cellulosilyticum</name>
    <dbReference type="NCBI Taxonomy" id="2802395"/>
    <lineage>
        <taxon>Bacteria</taxon>
        <taxon>Pseudomonadati</taxon>
        <taxon>Pseudomonadota</taxon>
        <taxon>Alphaproteobacteria</taxon>
        <taxon>Acetobacterales</taxon>
        <taxon>Acidocellaceae</taxon>
        <taxon>Acidisoma</taxon>
    </lineage>
</organism>
<dbReference type="Pfam" id="PF12852">
    <property type="entry name" value="Cupin_6"/>
    <property type="match status" value="1"/>
</dbReference>
<name>A0A963Z7B9_9PROT</name>
<dbReference type="Gene3D" id="1.10.10.60">
    <property type="entry name" value="Homeodomain-like"/>
    <property type="match status" value="2"/>
</dbReference>
<protein>
    <submittedName>
        <fullName evidence="5">AraC family transcriptional regulator</fullName>
    </submittedName>
</protein>
<accession>A0A963Z7B9</accession>
<dbReference type="Proteomes" id="UP000721844">
    <property type="component" value="Unassembled WGS sequence"/>
</dbReference>
<evidence type="ECO:0000313" key="6">
    <source>
        <dbReference type="Proteomes" id="UP000721844"/>
    </source>
</evidence>
<evidence type="ECO:0000256" key="1">
    <source>
        <dbReference type="ARBA" id="ARBA00023015"/>
    </source>
</evidence>
<dbReference type="PANTHER" id="PTHR46796:SF7">
    <property type="entry name" value="ARAC FAMILY TRANSCRIPTIONAL REGULATOR"/>
    <property type="match status" value="1"/>
</dbReference>
<dbReference type="InterPro" id="IPR032783">
    <property type="entry name" value="AraC_lig"/>
</dbReference>
<proteinExistence type="predicted"/>
<dbReference type="GO" id="GO:0043565">
    <property type="term" value="F:sequence-specific DNA binding"/>
    <property type="evidence" value="ECO:0007669"/>
    <property type="project" value="InterPro"/>
</dbReference>
<evidence type="ECO:0000313" key="5">
    <source>
        <dbReference type="EMBL" id="MCB8883197.1"/>
    </source>
</evidence>
<dbReference type="PANTHER" id="PTHR46796">
    <property type="entry name" value="HTH-TYPE TRANSCRIPTIONAL ACTIVATOR RHAS-RELATED"/>
    <property type="match status" value="1"/>
</dbReference>
<keyword evidence="3" id="KW-0804">Transcription</keyword>
<reference evidence="5 6" key="1">
    <citation type="journal article" date="2021" name="Microorganisms">
        <title>Acidisoma silvae sp. nov. and Acidisomacellulosilytica sp. nov., Two Acidophilic Bacteria Isolated from Decaying Wood, Hydrolyzing Cellulose and Producing Poly-3-hydroxybutyrate.</title>
        <authorList>
            <person name="Mieszkin S."/>
            <person name="Pouder E."/>
            <person name="Uroz S."/>
            <person name="Simon-Colin C."/>
            <person name="Alain K."/>
        </authorList>
    </citation>
    <scope>NUCLEOTIDE SEQUENCE [LARGE SCALE GENOMIC DNA]</scope>
    <source>
        <strain evidence="5 6">HW T5.17</strain>
    </source>
</reference>
<dbReference type="SUPFAM" id="SSF46689">
    <property type="entry name" value="Homeodomain-like"/>
    <property type="match status" value="2"/>
</dbReference>
<gene>
    <name evidence="5" type="ORF">ACELLULO517_23310</name>
</gene>
<comment type="caution">
    <text evidence="5">The sequence shown here is derived from an EMBL/GenBank/DDBJ whole genome shotgun (WGS) entry which is preliminary data.</text>
</comment>
<dbReference type="AlphaFoldDB" id="A0A963Z7B9"/>
<evidence type="ECO:0000259" key="4">
    <source>
        <dbReference type="PROSITE" id="PS01124"/>
    </source>
</evidence>
<dbReference type="InterPro" id="IPR018062">
    <property type="entry name" value="HTH_AraC-typ_CS"/>
</dbReference>